<name>A0ABT6MR59_9GAMM</name>
<gene>
    <name evidence="2" type="ORF">QF205_08540</name>
</gene>
<keyword evidence="3" id="KW-1185">Reference proteome</keyword>
<dbReference type="EMBL" id="JARYGX010000018">
    <property type="protein sequence ID" value="MDH7453117.1"/>
    <property type="molecule type" value="Genomic_DNA"/>
</dbReference>
<sequence>MGSRNSWAGAALAAAMALSACASDTGLRDAEKLALYQSHAGEPVGSFRFFGSINGWTPLGDSALAVWTRPSEAWLLSLQGPCNDLEFAPAIGLTSQMNQVHARFDKVIAQGAGAMRLPCHIREIRPLDVKALRASERELREARVQEREADAGS</sequence>
<organism evidence="2 3">
    <name type="scientific">Luteimonas composti</name>
    <dbReference type="NCBI Taxonomy" id="398257"/>
    <lineage>
        <taxon>Bacteria</taxon>
        <taxon>Pseudomonadati</taxon>
        <taxon>Pseudomonadota</taxon>
        <taxon>Gammaproteobacteria</taxon>
        <taxon>Lysobacterales</taxon>
        <taxon>Lysobacteraceae</taxon>
        <taxon>Luteimonas</taxon>
    </lineage>
</organism>
<dbReference type="RefSeq" id="WP_280942331.1">
    <property type="nucleotide sequence ID" value="NZ_JARYGX010000018.1"/>
</dbReference>
<dbReference type="InterPro" id="IPR045500">
    <property type="entry name" value="DUF6491"/>
</dbReference>
<comment type="caution">
    <text evidence="2">The sequence shown here is derived from an EMBL/GenBank/DDBJ whole genome shotgun (WGS) entry which is preliminary data.</text>
</comment>
<evidence type="ECO:0000313" key="2">
    <source>
        <dbReference type="EMBL" id="MDH7453117.1"/>
    </source>
</evidence>
<dbReference type="PROSITE" id="PS51257">
    <property type="entry name" value="PROKAR_LIPOPROTEIN"/>
    <property type="match status" value="1"/>
</dbReference>
<feature type="signal peptide" evidence="1">
    <location>
        <begin position="1"/>
        <end position="22"/>
    </location>
</feature>
<evidence type="ECO:0000256" key="1">
    <source>
        <dbReference type="SAM" id="SignalP"/>
    </source>
</evidence>
<evidence type="ECO:0000313" key="3">
    <source>
        <dbReference type="Proteomes" id="UP001160550"/>
    </source>
</evidence>
<reference evidence="2" key="2">
    <citation type="submission" date="2023-04" db="EMBL/GenBank/DDBJ databases">
        <authorList>
            <person name="Sun J.-Q."/>
        </authorList>
    </citation>
    <scope>NUCLEOTIDE SEQUENCE</scope>
    <source>
        <strain evidence="2">CC-YY355</strain>
    </source>
</reference>
<dbReference type="Proteomes" id="UP001160550">
    <property type="component" value="Unassembled WGS sequence"/>
</dbReference>
<feature type="chain" id="PRO_5045761481" evidence="1">
    <location>
        <begin position="23"/>
        <end position="153"/>
    </location>
</feature>
<protein>
    <submittedName>
        <fullName evidence="2">DUF6491 family protein</fullName>
    </submittedName>
</protein>
<accession>A0ABT6MR59</accession>
<reference evidence="2" key="1">
    <citation type="journal article" date="2007" name="Int. J. Syst. Evol. Microbiol.">
        <title>Luteimonas composti sp. nov., a moderately thermophilic bacterium isolated from food waste.</title>
        <authorList>
            <person name="Young C.C."/>
            <person name="Kampfer P."/>
            <person name="Chen W.M."/>
            <person name="Yen W.S."/>
            <person name="Arun A.B."/>
            <person name="Lai W.A."/>
            <person name="Shen F.T."/>
            <person name="Rekha P.D."/>
            <person name="Lin K.Y."/>
            <person name="Chou J.H."/>
        </authorList>
    </citation>
    <scope>NUCLEOTIDE SEQUENCE</scope>
    <source>
        <strain evidence="2">CC-YY355</strain>
    </source>
</reference>
<proteinExistence type="predicted"/>
<keyword evidence="1" id="KW-0732">Signal</keyword>
<dbReference type="Pfam" id="PF20101">
    <property type="entry name" value="DUF6491"/>
    <property type="match status" value="1"/>
</dbReference>